<dbReference type="Gene3D" id="3.40.640.10">
    <property type="entry name" value="Type I PLP-dependent aspartate aminotransferase-like (Major domain)"/>
    <property type="match status" value="1"/>
</dbReference>
<dbReference type="InterPro" id="IPR015424">
    <property type="entry name" value="PyrdxlP-dep_Trfase"/>
</dbReference>
<dbReference type="GO" id="GO:0008483">
    <property type="term" value="F:transaminase activity"/>
    <property type="evidence" value="ECO:0007669"/>
    <property type="project" value="UniProtKB-KW"/>
</dbReference>
<name>A0ABR7FV15_9FIRM</name>
<comment type="caution">
    <text evidence="4">The sequence shown here is derived from an EMBL/GenBank/DDBJ whole genome shotgun (WGS) entry which is preliminary data.</text>
</comment>
<dbReference type="CDD" id="cd00609">
    <property type="entry name" value="AAT_like"/>
    <property type="match status" value="1"/>
</dbReference>
<keyword evidence="4" id="KW-0808">Transferase</keyword>
<sequence length="355" mass="40405">MKKHIHGGDIYRHGHVTDFSANVNPLGTPESVREAVRNSADGVEYYPDVHCSKLKKALSDWEQVPESWLICGNGAADLIFALTLALKPKRALILAPTFAEYEQALKSVGCQITYFYLTEQEEFLVTEKILSEITPALDMVFLCNPNNPTGELTDRELLLKLSEECRKNQVFLAVDECFLDFVPDGQDYELAGCLKHNRNIFLLKAFTKRYAMAGLRLGYGICSDENVLFRMEEVTQPWRVSSPAQAAGTAALSEQSYLKRSVRFVAAQKHILKKALEEAGFRVYGSRANYLFFKGPEDFYKYCLSNSILIRDCENYEGLSKGWFRIAVRTEKENRRFIQILQAFSKGETAWQRQS</sequence>
<evidence type="ECO:0000313" key="5">
    <source>
        <dbReference type="Proteomes" id="UP000635828"/>
    </source>
</evidence>
<dbReference type="PANTHER" id="PTHR42885">
    <property type="entry name" value="HISTIDINOL-PHOSPHATE AMINOTRANSFERASE-RELATED"/>
    <property type="match status" value="1"/>
</dbReference>
<gene>
    <name evidence="4" type="ORF">H8S22_16235</name>
</gene>
<dbReference type="EMBL" id="JACOOS010000028">
    <property type="protein sequence ID" value="MBC5679055.1"/>
    <property type="molecule type" value="Genomic_DNA"/>
</dbReference>
<evidence type="ECO:0000256" key="1">
    <source>
        <dbReference type="ARBA" id="ARBA00001933"/>
    </source>
</evidence>
<reference evidence="4 5" key="1">
    <citation type="submission" date="2020-08" db="EMBL/GenBank/DDBJ databases">
        <title>Genome public.</title>
        <authorList>
            <person name="Liu C."/>
            <person name="Sun Q."/>
        </authorList>
    </citation>
    <scope>NUCLEOTIDE SEQUENCE [LARGE SCALE GENOMIC DNA]</scope>
    <source>
        <strain evidence="4 5">NSJ-7</strain>
    </source>
</reference>
<proteinExistence type="predicted"/>
<accession>A0ABR7FV15</accession>
<dbReference type="PANTHER" id="PTHR42885:SF1">
    <property type="entry name" value="THREONINE-PHOSPHATE DECARBOXYLASE"/>
    <property type="match status" value="1"/>
</dbReference>
<dbReference type="Pfam" id="PF00155">
    <property type="entry name" value="Aminotran_1_2"/>
    <property type="match status" value="1"/>
</dbReference>
<organism evidence="4 5">
    <name type="scientific">Anaerostipes hominis</name>
    <name type="common">ex Liu et al. 2021</name>
    <dbReference type="NCBI Taxonomy" id="2763018"/>
    <lineage>
        <taxon>Bacteria</taxon>
        <taxon>Bacillati</taxon>
        <taxon>Bacillota</taxon>
        <taxon>Clostridia</taxon>
        <taxon>Lachnospirales</taxon>
        <taxon>Lachnospiraceae</taxon>
        <taxon>Anaerostipes</taxon>
    </lineage>
</organism>
<keyword evidence="2" id="KW-0663">Pyridoxal phosphate</keyword>
<evidence type="ECO:0000256" key="2">
    <source>
        <dbReference type="ARBA" id="ARBA00022898"/>
    </source>
</evidence>
<dbReference type="Proteomes" id="UP000635828">
    <property type="component" value="Unassembled WGS sequence"/>
</dbReference>
<feature type="domain" description="Aminotransferase class I/classII large" evidence="3">
    <location>
        <begin position="15"/>
        <end position="340"/>
    </location>
</feature>
<dbReference type="Gene3D" id="3.90.1150.10">
    <property type="entry name" value="Aspartate Aminotransferase, domain 1"/>
    <property type="match status" value="1"/>
</dbReference>
<keyword evidence="4" id="KW-0032">Aminotransferase</keyword>
<dbReference type="InterPro" id="IPR004839">
    <property type="entry name" value="Aminotransferase_I/II_large"/>
</dbReference>
<dbReference type="InterPro" id="IPR015422">
    <property type="entry name" value="PyrdxlP-dep_Trfase_small"/>
</dbReference>
<dbReference type="InterPro" id="IPR015421">
    <property type="entry name" value="PyrdxlP-dep_Trfase_major"/>
</dbReference>
<dbReference type="SUPFAM" id="SSF53383">
    <property type="entry name" value="PLP-dependent transferases"/>
    <property type="match status" value="1"/>
</dbReference>
<evidence type="ECO:0000313" key="4">
    <source>
        <dbReference type="EMBL" id="MBC5679055.1"/>
    </source>
</evidence>
<evidence type="ECO:0000259" key="3">
    <source>
        <dbReference type="Pfam" id="PF00155"/>
    </source>
</evidence>
<protein>
    <submittedName>
        <fullName evidence="4">Aminotransferase class I/II-fold pyridoxal phosphate-dependent enzyme</fullName>
    </submittedName>
</protein>
<keyword evidence="5" id="KW-1185">Reference proteome</keyword>
<dbReference type="RefSeq" id="WP_024727629.1">
    <property type="nucleotide sequence ID" value="NZ_JACOOS010000028.1"/>
</dbReference>
<comment type="cofactor">
    <cofactor evidence="1">
        <name>pyridoxal 5'-phosphate</name>
        <dbReference type="ChEBI" id="CHEBI:597326"/>
    </cofactor>
</comment>